<gene>
    <name evidence="1" type="ORF">IAC75_00650</name>
</gene>
<name>A0A9D1NI73_9BACT</name>
<reference evidence="1" key="2">
    <citation type="journal article" date="2021" name="PeerJ">
        <title>Extensive microbial diversity within the chicken gut microbiome revealed by metagenomics and culture.</title>
        <authorList>
            <person name="Gilroy R."/>
            <person name="Ravi A."/>
            <person name="Getino M."/>
            <person name="Pursley I."/>
            <person name="Horton D.L."/>
            <person name="Alikhan N.F."/>
            <person name="Baker D."/>
            <person name="Gharbi K."/>
            <person name="Hall N."/>
            <person name="Watson M."/>
            <person name="Adriaenssens E.M."/>
            <person name="Foster-Nyarko E."/>
            <person name="Jarju S."/>
            <person name="Secka A."/>
            <person name="Antonio M."/>
            <person name="Oren A."/>
            <person name="Chaudhuri R.R."/>
            <person name="La Ragione R."/>
            <person name="Hildebrand F."/>
            <person name="Pallen M.J."/>
        </authorList>
    </citation>
    <scope>NUCLEOTIDE SEQUENCE</scope>
    <source>
        <strain evidence="1">10669</strain>
    </source>
</reference>
<protein>
    <submittedName>
        <fullName evidence="1">Type II toxin-antitoxin system RelE/ParE family toxin</fullName>
    </submittedName>
</protein>
<dbReference type="InterPro" id="IPR035093">
    <property type="entry name" value="RelE/ParE_toxin_dom_sf"/>
</dbReference>
<organism evidence="1 2">
    <name type="scientific">Candidatus Spyradosoma merdigallinarum</name>
    <dbReference type="NCBI Taxonomy" id="2840950"/>
    <lineage>
        <taxon>Bacteria</taxon>
        <taxon>Pseudomonadati</taxon>
        <taxon>Verrucomicrobiota</taxon>
        <taxon>Opitutia</taxon>
        <taxon>Opitutia incertae sedis</taxon>
        <taxon>Candidatus Spyradosoma</taxon>
    </lineage>
</organism>
<dbReference type="Gene3D" id="3.30.2310.20">
    <property type="entry name" value="RelE-like"/>
    <property type="match status" value="1"/>
</dbReference>
<proteinExistence type="predicted"/>
<accession>A0A9D1NI73</accession>
<dbReference type="Proteomes" id="UP000886812">
    <property type="component" value="Unassembled WGS sequence"/>
</dbReference>
<dbReference type="InterPro" id="IPR007711">
    <property type="entry name" value="HigB-1"/>
</dbReference>
<dbReference type="EMBL" id="DVOG01000017">
    <property type="protein sequence ID" value="HIV03647.1"/>
    <property type="molecule type" value="Genomic_DNA"/>
</dbReference>
<evidence type="ECO:0000313" key="2">
    <source>
        <dbReference type="Proteomes" id="UP000886812"/>
    </source>
</evidence>
<comment type="caution">
    <text evidence="1">The sequence shown here is derived from an EMBL/GenBank/DDBJ whole genome shotgun (WGS) entry which is preliminary data.</text>
</comment>
<dbReference type="PANTHER" id="PTHR40266:SF2">
    <property type="entry name" value="TOXIN HIGB-1"/>
    <property type="match status" value="1"/>
</dbReference>
<dbReference type="AlphaFoldDB" id="A0A9D1NI73"/>
<reference evidence="1" key="1">
    <citation type="submission" date="2020-10" db="EMBL/GenBank/DDBJ databases">
        <authorList>
            <person name="Gilroy R."/>
        </authorList>
    </citation>
    <scope>NUCLEOTIDE SEQUENCE</scope>
    <source>
        <strain evidence="1">10669</strain>
    </source>
</reference>
<evidence type="ECO:0000313" key="1">
    <source>
        <dbReference type="EMBL" id="HIV03647.1"/>
    </source>
</evidence>
<sequence>MIMSFGDKATERLFRREPLPKIPADVQERAFFRLRLIHAAASVLFLRMPPSNRLEALRGKLRGFYSIRVNDHWRIIFRFEDGNAFDVRFIDYH</sequence>
<dbReference type="SUPFAM" id="SSF143011">
    <property type="entry name" value="RelE-like"/>
    <property type="match status" value="1"/>
</dbReference>
<dbReference type="Pfam" id="PF05015">
    <property type="entry name" value="HigB-like_toxin"/>
    <property type="match status" value="1"/>
</dbReference>
<dbReference type="PANTHER" id="PTHR40266">
    <property type="entry name" value="TOXIN HIGB-1"/>
    <property type="match status" value="1"/>
</dbReference>